<name>A0A067NPH5_PLEO1</name>
<feature type="transmembrane region" description="Helical" evidence="8">
    <location>
        <begin position="45"/>
        <end position="67"/>
    </location>
</feature>
<keyword evidence="5 8" id="KW-0472">Membrane</keyword>
<protein>
    <recommendedName>
        <fullName evidence="11">MBOAT-domain-containing protein</fullName>
    </recommendedName>
</protein>
<dbReference type="HOGENOM" id="CLU_011340_5_1_1"/>
<dbReference type="FunCoup" id="A0A067NPH5">
    <property type="interactions" value="161"/>
</dbReference>
<dbReference type="Proteomes" id="UP000027073">
    <property type="component" value="Unassembled WGS sequence"/>
</dbReference>
<dbReference type="Pfam" id="PF03062">
    <property type="entry name" value="MBOAT"/>
    <property type="match status" value="1"/>
</dbReference>
<feature type="transmembrane region" description="Helical" evidence="8">
    <location>
        <begin position="165"/>
        <end position="183"/>
    </location>
</feature>
<keyword evidence="6" id="KW-0012">Acyltransferase</keyword>
<evidence type="ECO:0000256" key="7">
    <source>
        <dbReference type="SAM" id="MobiDB-lite"/>
    </source>
</evidence>
<dbReference type="InterPro" id="IPR049941">
    <property type="entry name" value="LPLAT_7/PORCN-like"/>
</dbReference>
<keyword evidence="4 8" id="KW-1133">Transmembrane helix</keyword>
<evidence type="ECO:0000313" key="9">
    <source>
        <dbReference type="EMBL" id="KDQ28890.1"/>
    </source>
</evidence>
<dbReference type="STRING" id="1137138.A0A067NPH5"/>
<feature type="transmembrane region" description="Helical" evidence="8">
    <location>
        <begin position="368"/>
        <end position="386"/>
    </location>
</feature>
<organism evidence="9 10">
    <name type="scientific">Pleurotus ostreatus (strain PC15)</name>
    <name type="common">Oyster mushroom</name>
    <dbReference type="NCBI Taxonomy" id="1137138"/>
    <lineage>
        <taxon>Eukaryota</taxon>
        <taxon>Fungi</taxon>
        <taxon>Dikarya</taxon>
        <taxon>Basidiomycota</taxon>
        <taxon>Agaricomycotina</taxon>
        <taxon>Agaricomycetes</taxon>
        <taxon>Agaricomycetidae</taxon>
        <taxon>Agaricales</taxon>
        <taxon>Pleurotineae</taxon>
        <taxon>Pleurotaceae</taxon>
        <taxon>Pleurotus</taxon>
    </lineage>
</organism>
<feature type="transmembrane region" description="Helical" evidence="8">
    <location>
        <begin position="87"/>
        <end position="106"/>
    </location>
</feature>
<proteinExistence type="predicted"/>
<dbReference type="InterPro" id="IPR004299">
    <property type="entry name" value="MBOAT_fam"/>
</dbReference>
<feature type="transmembrane region" description="Helical" evidence="8">
    <location>
        <begin position="20"/>
        <end position="38"/>
    </location>
</feature>
<evidence type="ECO:0000256" key="3">
    <source>
        <dbReference type="ARBA" id="ARBA00022692"/>
    </source>
</evidence>
<dbReference type="InParanoid" id="A0A067NPH5"/>
<evidence type="ECO:0008006" key="11">
    <source>
        <dbReference type="Google" id="ProtNLM"/>
    </source>
</evidence>
<dbReference type="GO" id="GO:0046474">
    <property type="term" value="P:glycerophospholipid biosynthetic process"/>
    <property type="evidence" value="ECO:0007669"/>
    <property type="project" value="TreeGrafter"/>
</dbReference>
<keyword evidence="2" id="KW-0808">Transferase</keyword>
<gene>
    <name evidence="9" type="ORF">PLEOSDRAFT_1040003</name>
</gene>
<feature type="transmembrane region" description="Helical" evidence="8">
    <location>
        <begin position="444"/>
        <end position="465"/>
    </location>
</feature>
<dbReference type="VEuPathDB" id="FungiDB:PLEOSDRAFT_1040003"/>
<dbReference type="OrthoDB" id="286734at2759"/>
<evidence type="ECO:0000313" key="10">
    <source>
        <dbReference type="Proteomes" id="UP000027073"/>
    </source>
</evidence>
<keyword evidence="3 8" id="KW-0812">Transmembrane</keyword>
<feature type="transmembrane region" description="Helical" evidence="8">
    <location>
        <begin position="407"/>
        <end position="424"/>
    </location>
</feature>
<dbReference type="EMBL" id="KL198007">
    <property type="protein sequence ID" value="KDQ28890.1"/>
    <property type="molecule type" value="Genomic_DNA"/>
</dbReference>
<feature type="region of interest" description="Disordered" evidence="7">
    <location>
        <begin position="469"/>
        <end position="503"/>
    </location>
</feature>
<comment type="subcellular location">
    <subcellularLocation>
        <location evidence="1">Membrane</location>
        <topology evidence="1">Multi-pass membrane protein</topology>
    </subcellularLocation>
</comment>
<reference evidence="10" key="1">
    <citation type="journal article" date="2014" name="Proc. Natl. Acad. Sci. U.S.A.">
        <title>Extensive sampling of basidiomycete genomes demonstrates inadequacy of the white-rot/brown-rot paradigm for wood decay fungi.</title>
        <authorList>
            <person name="Riley R."/>
            <person name="Salamov A.A."/>
            <person name="Brown D.W."/>
            <person name="Nagy L.G."/>
            <person name="Floudas D."/>
            <person name="Held B.W."/>
            <person name="Levasseur A."/>
            <person name="Lombard V."/>
            <person name="Morin E."/>
            <person name="Otillar R."/>
            <person name="Lindquist E.A."/>
            <person name="Sun H."/>
            <person name="LaButti K.M."/>
            <person name="Schmutz J."/>
            <person name="Jabbour D."/>
            <person name="Luo H."/>
            <person name="Baker S.E."/>
            <person name="Pisabarro A.G."/>
            <person name="Walton J.D."/>
            <person name="Blanchette R.A."/>
            <person name="Henrissat B."/>
            <person name="Martin F."/>
            <person name="Cullen D."/>
            <person name="Hibbett D.S."/>
            <person name="Grigoriev I.V."/>
        </authorList>
    </citation>
    <scope>NUCLEOTIDE SEQUENCE [LARGE SCALE GENOMIC DNA]</scope>
    <source>
        <strain evidence="10">PC15</strain>
    </source>
</reference>
<dbReference type="PANTHER" id="PTHR13906:SF4">
    <property type="entry name" value="LYSOPHOSPHOLIPID ACYLTRANSFERASE 6"/>
    <property type="match status" value="1"/>
</dbReference>
<accession>A0A067NPH5</accession>
<dbReference type="GO" id="GO:0030258">
    <property type="term" value="P:lipid modification"/>
    <property type="evidence" value="ECO:0007669"/>
    <property type="project" value="TreeGrafter"/>
</dbReference>
<dbReference type="GO" id="GO:0005783">
    <property type="term" value="C:endoplasmic reticulum"/>
    <property type="evidence" value="ECO:0007669"/>
    <property type="project" value="TreeGrafter"/>
</dbReference>
<evidence type="ECO:0000256" key="8">
    <source>
        <dbReference type="SAM" id="Phobius"/>
    </source>
</evidence>
<dbReference type="GO" id="GO:0016020">
    <property type="term" value="C:membrane"/>
    <property type="evidence" value="ECO:0007669"/>
    <property type="project" value="UniProtKB-SubCell"/>
</dbReference>
<evidence type="ECO:0000256" key="2">
    <source>
        <dbReference type="ARBA" id="ARBA00022679"/>
    </source>
</evidence>
<feature type="compositionally biased region" description="Polar residues" evidence="7">
    <location>
        <begin position="481"/>
        <end position="493"/>
    </location>
</feature>
<sequence length="503" mass="56321">MDALFVPLASLVGASVDQVKLILCLLSAYPLGSVFIRIRSKPAKHAFNIAITLFYLFPVLHLYWGFVQLLGDILATYFVARNVRGPMMPWIVFTLVMGHLLINHIIRAMNGMSYETVEISGAQMVLTMKLTTFAWNVWDGHRPTEDLDKWQLANRVSKFPNLLEFFGYAFYFPGFLVGPYLVFTDYMALIDESLFKVAQGKTKPGLPVPEGRKRVAYRKMVTGLAFLGLFVFFSGKYNFAISLEPWFVEQSLPYRIAFYQICGFFERSKYYALWILTEGASILTGLGFSGFSASGSSLWEGAANVDVLSIEFAPSIKVLLDSWNMKTNVWLRECLYKRVTPKGKKAGFRSSMLTFLTSAVWHGVSGGYYLAFVYAGFVTTASRLARSNIRTLLLSPEGQPPTLAKRLYDLGGIFLSMLIINYAATPFMLLDVRKSLAAWSNLGWYGHVIVGGALLFFYGGGTHFLRRFQPPKPKAKPSSSGTATPLENFTTPPSFDKLIPPQN</sequence>
<evidence type="ECO:0000256" key="4">
    <source>
        <dbReference type="ARBA" id="ARBA00022989"/>
    </source>
</evidence>
<evidence type="ECO:0000256" key="5">
    <source>
        <dbReference type="ARBA" id="ARBA00023136"/>
    </source>
</evidence>
<dbReference type="GO" id="GO:0003841">
    <property type="term" value="F:1-acylglycerol-3-phosphate O-acyltransferase activity"/>
    <property type="evidence" value="ECO:0007669"/>
    <property type="project" value="TreeGrafter"/>
</dbReference>
<evidence type="ECO:0000256" key="1">
    <source>
        <dbReference type="ARBA" id="ARBA00004141"/>
    </source>
</evidence>
<dbReference type="AlphaFoldDB" id="A0A067NPH5"/>
<dbReference type="PANTHER" id="PTHR13906">
    <property type="entry name" value="PORCUPINE"/>
    <property type="match status" value="1"/>
</dbReference>
<dbReference type="GO" id="GO:0047184">
    <property type="term" value="F:1-acylglycerophosphocholine O-acyltransferase activity"/>
    <property type="evidence" value="ECO:0007669"/>
    <property type="project" value="TreeGrafter"/>
</dbReference>
<evidence type="ECO:0000256" key="6">
    <source>
        <dbReference type="ARBA" id="ARBA00023315"/>
    </source>
</evidence>
<feature type="transmembrane region" description="Helical" evidence="8">
    <location>
        <begin position="215"/>
        <end position="233"/>
    </location>
</feature>